<dbReference type="EMBL" id="JBHSDK010000021">
    <property type="protein sequence ID" value="MFC4336625.1"/>
    <property type="molecule type" value="Genomic_DNA"/>
</dbReference>
<evidence type="ECO:0000256" key="1">
    <source>
        <dbReference type="SAM" id="Phobius"/>
    </source>
</evidence>
<keyword evidence="4" id="KW-1185">Reference proteome</keyword>
<evidence type="ECO:0000313" key="3">
    <source>
        <dbReference type="EMBL" id="MFC4336625.1"/>
    </source>
</evidence>
<organism evidence="3 4">
    <name type="scientific">Salininema proteolyticum</name>
    <dbReference type="NCBI Taxonomy" id="1607685"/>
    <lineage>
        <taxon>Bacteria</taxon>
        <taxon>Bacillati</taxon>
        <taxon>Actinomycetota</taxon>
        <taxon>Actinomycetes</taxon>
        <taxon>Glycomycetales</taxon>
        <taxon>Glycomycetaceae</taxon>
        <taxon>Salininema</taxon>
    </lineage>
</organism>
<dbReference type="Proteomes" id="UP001595823">
    <property type="component" value="Unassembled WGS sequence"/>
</dbReference>
<evidence type="ECO:0008006" key="5">
    <source>
        <dbReference type="Google" id="ProtNLM"/>
    </source>
</evidence>
<feature type="transmembrane region" description="Helical" evidence="1">
    <location>
        <begin position="195"/>
        <end position="216"/>
    </location>
</feature>
<evidence type="ECO:0000313" key="4">
    <source>
        <dbReference type="Proteomes" id="UP001595823"/>
    </source>
</evidence>
<keyword evidence="1" id="KW-1133">Transmembrane helix</keyword>
<proteinExistence type="predicted"/>
<comment type="caution">
    <text evidence="3">The sequence shown here is derived from an EMBL/GenBank/DDBJ whole genome shotgun (WGS) entry which is preliminary data.</text>
</comment>
<reference evidence="4" key="1">
    <citation type="journal article" date="2019" name="Int. J. Syst. Evol. Microbiol.">
        <title>The Global Catalogue of Microorganisms (GCM) 10K type strain sequencing project: providing services to taxonomists for standard genome sequencing and annotation.</title>
        <authorList>
            <consortium name="The Broad Institute Genomics Platform"/>
            <consortium name="The Broad Institute Genome Sequencing Center for Infectious Disease"/>
            <person name="Wu L."/>
            <person name="Ma J."/>
        </authorList>
    </citation>
    <scope>NUCLEOTIDE SEQUENCE [LARGE SCALE GENOMIC DNA]</scope>
    <source>
        <strain evidence="4">IBRC-M 10908</strain>
    </source>
</reference>
<name>A0ABV8U1D0_9ACTN</name>
<gene>
    <name evidence="3" type="ORF">ACFPET_15585</name>
</gene>
<protein>
    <recommendedName>
        <fullName evidence="5">Chemotaxis methyl-accepting receptor HlyB-like 4HB MCP domain-containing protein</fullName>
    </recommendedName>
</protein>
<keyword evidence="2" id="KW-0732">Signal</keyword>
<feature type="chain" id="PRO_5045377367" description="Chemotaxis methyl-accepting receptor HlyB-like 4HB MCP domain-containing protein" evidence="2">
    <location>
        <begin position="22"/>
        <end position="405"/>
    </location>
</feature>
<keyword evidence="1" id="KW-0812">Transmembrane</keyword>
<accession>A0ABV8U1D0</accession>
<feature type="transmembrane region" description="Helical" evidence="1">
    <location>
        <begin position="373"/>
        <end position="396"/>
    </location>
</feature>
<dbReference type="RefSeq" id="WP_380622738.1">
    <property type="nucleotide sequence ID" value="NZ_JBHSDK010000021.1"/>
</dbReference>
<evidence type="ECO:0000256" key="2">
    <source>
        <dbReference type="SAM" id="SignalP"/>
    </source>
</evidence>
<feature type="signal peptide" evidence="2">
    <location>
        <begin position="1"/>
        <end position="21"/>
    </location>
</feature>
<sequence length="405" mass="42270">MTLSILLIVIAGGSAASSMIAKDDTINGTRTGAGKLVVTSSDLYQALATADAVSSSTFLSDLQVEGAQESYEEAVRDASQALASAATQVANDSDAAIVAELNVALPTYTGLVETARTYDRMNLPVTSAHLRLASTMMSTQILPKAEELRDSAQRQLNADQSSATSIPWAAFAAAIVALAFLITASVWLSRLTNRTFNLGLMGATLAMAAMSGWLILSSLATTAHLDRAAGTGSEPFEDVSNAQIAAQQAAASESILFLARGEDATAKETFESNMEALIGEEAMLADIAAQYEGTELGDKLAAAEQAAVQWRERHGEVFALMGDGEYEKALELAMGSGEGTVVASFRAVDDALDEASETSRGRFERGLDDARRALSGTAIGLGALAALAVGSAAIGLQRRIREYQA</sequence>
<feature type="transmembrane region" description="Helical" evidence="1">
    <location>
        <begin position="166"/>
        <end position="188"/>
    </location>
</feature>
<keyword evidence="1" id="KW-0472">Membrane</keyword>